<evidence type="ECO:0000256" key="1">
    <source>
        <dbReference type="PIRSR" id="PIRSR000097-1"/>
    </source>
</evidence>
<feature type="active site" description="Proton donor" evidence="1">
    <location>
        <position position="40"/>
    </location>
</feature>
<dbReference type="InterPro" id="IPR020471">
    <property type="entry name" value="AKR"/>
</dbReference>
<organism evidence="5 6">
    <name type="scientific">Panicum hallii var. hallii</name>
    <dbReference type="NCBI Taxonomy" id="1504633"/>
    <lineage>
        <taxon>Eukaryota</taxon>
        <taxon>Viridiplantae</taxon>
        <taxon>Streptophyta</taxon>
        <taxon>Embryophyta</taxon>
        <taxon>Tracheophyta</taxon>
        <taxon>Spermatophyta</taxon>
        <taxon>Magnoliopsida</taxon>
        <taxon>Liliopsida</taxon>
        <taxon>Poales</taxon>
        <taxon>Poaceae</taxon>
        <taxon>PACMAD clade</taxon>
        <taxon>Panicoideae</taxon>
        <taxon>Panicodae</taxon>
        <taxon>Paniceae</taxon>
        <taxon>Panicinae</taxon>
        <taxon>Panicum</taxon>
        <taxon>Panicum sect. Panicum</taxon>
    </lineage>
</organism>
<dbReference type="AlphaFoldDB" id="A0A2T7CVK3"/>
<dbReference type="InterPro" id="IPR036812">
    <property type="entry name" value="NAD(P)_OxRdtase_dom_sf"/>
</dbReference>
<evidence type="ECO:0000313" key="5">
    <source>
        <dbReference type="EMBL" id="PUZ47364.1"/>
    </source>
</evidence>
<feature type="binding site" evidence="2">
    <location>
        <position position="103"/>
    </location>
    <ligand>
        <name>substrate</name>
    </ligand>
</feature>
<dbReference type="Gene3D" id="3.20.20.100">
    <property type="entry name" value="NADP-dependent oxidoreductase domain"/>
    <property type="match status" value="1"/>
</dbReference>
<dbReference type="Pfam" id="PF00248">
    <property type="entry name" value="Aldo_ket_red"/>
    <property type="match status" value="1"/>
</dbReference>
<name>A0A2T7CVK3_9POAL</name>
<dbReference type="PROSITE" id="PS00063">
    <property type="entry name" value="ALDOKETO_REDUCTASE_3"/>
    <property type="match status" value="1"/>
</dbReference>
<evidence type="ECO:0000256" key="3">
    <source>
        <dbReference type="PIRSR" id="PIRSR000097-3"/>
    </source>
</evidence>
<evidence type="ECO:0000313" key="6">
    <source>
        <dbReference type="Proteomes" id="UP000244336"/>
    </source>
</evidence>
<dbReference type="STRING" id="1504633.A0A2T7CVK3"/>
<proteinExistence type="predicted"/>
<reference evidence="5 6" key="1">
    <citation type="submission" date="2018-04" db="EMBL/GenBank/DDBJ databases">
        <title>WGS assembly of Panicum hallii var. hallii HAL2.</title>
        <authorList>
            <person name="Lovell J."/>
            <person name="Jenkins J."/>
            <person name="Lowry D."/>
            <person name="Mamidi S."/>
            <person name="Sreedasyam A."/>
            <person name="Weng X."/>
            <person name="Barry K."/>
            <person name="Bonette J."/>
            <person name="Campitelli B."/>
            <person name="Daum C."/>
            <person name="Gordon S."/>
            <person name="Gould B."/>
            <person name="Lipzen A."/>
            <person name="MacQueen A."/>
            <person name="Palacio-Mejia J."/>
            <person name="Plott C."/>
            <person name="Shakirov E."/>
            <person name="Shu S."/>
            <person name="Yoshinaga Y."/>
            <person name="Zane M."/>
            <person name="Rokhsar D."/>
            <person name="Grimwood J."/>
            <person name="Schmutz J."/>
            <person name="Juenger T."/>
        </authorList>
    </citation>
    <scope>NUCLEOTIDE SEQUENCE [LARGE SCALE GENOMIC DNA]</scope>
    <source>
        <strain evidence="6">cv. HAL2</strain>
    </source>
</reference>
<feature type="site" description="Lowers pKa of active site Tyr" evidence="3">
    <location>
        <position position="70"/>
    </location>
</feature>
<evidence type="ECO:0000259" key="4">
    <source>
        <dbReference type="Pfam" id="PF00248"/>
    </source>
</evidence>
<dbReference type="EMBL" id="CM009755">
    <property type="protein sequence ID" value="PUZ47364.1"/>
    <property type="molecule type" value="Genomic_DNA"/>
</dbReference>
<dbReference type="OrthoDB" id="416253at2759"/>
<sequence>MPAVGVGTASPDPVAHEATKSAVLAAIEVGFRHLDTACMYGTERPLGEAVAEAVRRGLVRSREELFVTSKLWCTLCHPDLVLPALGQTVENLQMEYVDLYLIHWPVCMKPGPIAWPTRREDAVPFDFEGVAIGVSNFTTRHLDRVLAATIPPAVNQRTLRAYCAGKGVHVAAYSALGGQDWSREGAGSAVLGSEVLAEIARARGKTVAQVSLRWIYEQGVTWIVKSYNKERLKQNLDIFGWELTNKDRRKISKIPQRKFLTATALFSPEGEFTSVDLSEMDIVEE</sequence>
<dbReference type="Proteomes" id="UP000244336">
    <property type="component" value="Chromosome 7"/>
</dbReference>
<gene>
    <name evidence="5" type="ORF">GQ55_7G158500</name>
</gene>
<accession>A0A2T7CVK3</accession>
<feature type="domain" description="NADP-dependent oxidoreductase" evidence="4">
    <location>
        <begin position="4"/>
        <end position="254"/>
    </location>
</feature>
<dbReference type="PIRSF" id="PIRSF000097">
    <property type="entry name" value="AKR"/>
    <property type="match status" value="1"/>
</dbReference>
<dbReference type="InterPro" id="IPR018170">
    <property type="entry name" value="Aldo/ket_reductase_CS"/>
</dbReference>
<dbReference type="SUPFAM" id="SSF51430">
    <property type="entry name" value="NAD(P)-linked oxidoreductase"/>
    <property type="match status" value="1"/>
</dbReference>
<evidence type="ECO:0000256" key="2">
    <source>
        <dbReference type="PIRSR" id="PIRSR000097-2"/>
    </source>
</evidence>
<dbReference type="InterPro" id="IPR023210">
    <property type="entry name" value="NADP_OxRdtase_dom"/>
</dbReference>
<dbReference type="PRINTS" id="PR00069">
    <property type="entry name" value="ALDKETRDTASE"/>
</dbReference>
<protein>
    <recommendedName>
        <fullName evidence="4">NADP-dependent oxidoreductase domain-containing protein</fullName>
    </recommendedName>
</protein>
<keyword evidence="6" id="KW-1185">Reference proteome</keyword>
<dbReference type="PANTHER" id="PTHR11732">
    <property type="entry name" value="ALDO/KETO REDUCTASE"/>
    <property type="match status" value="1"/>
</dbReference>
<dbReference type="GO" id="GO:0016491">
    <property type="term" value="F:oxidoreductase activity"/>
    <property type="evidence" value="ECO:0007669"/>
    <property type="project" value="InterPro"/>
</dbReference>
<dbReference type="Gramene" id="PUZ47364">
    <property type="protein sequence ID" value="PUZ47364"/>
    <property type="gene ID" value="GQ55_7G158500"/>
</dbReference>
<dbReference type="PROSITE" id="PS00798">
    <property type="entry name" value="ALDOKETO_REDUCTASE_1"/>
    <property type="match status" value="1"/>
</dbReference>